<evidence type="ECO:0000256" key="3">
    <source>
        <dbReference type="ARBA" id="ARBA00022490"/>
    </source>
</evidence>
<evidence type="ECO:0000259" key="7">
    <source>
        <dbReference type="PROSITE" id="PS51795"/>
    </source>
</evidence>
<dbReference type="EMBL" id="JBEAFC010000008">
    <property type="protein sequence ID" value="KAL1543280.1"/>
    <property type="molecule type" value="Genomic_DNA"/>
</dbReference>
<dbReference type="Pfam" id="PF04570">
    <property type="entry name" value="zf-FLZ"/>
    <property type="match status" value="1"/>
</dbReference>
<evidence type="ECO:0000313" key="9">
    <source>
        <dbReference type="Proteomes" id="UP001567538"/>
    </source>
</evidence>
<evidence type="ECO:0000256" key="5">
    <source>
        <dbReference type="ARBA" id="ARBA00022771"/>
    </source>
</evidence>
<comment type="similarity">
    <text evidence="2">Belongs to the FLZ family.</text>
</comment>
<feature type="domain" description="FLZ-type" evidence="7">
    <location>
        <begin position="43"/>
        <end position="87"/>
    </location>
</feature>
<comment type="subcellular location">
    <subcellularLocation>
        <location evidence="1">Cytoplasm</location>
    </subcellularLocation>
</comment>
<feature type="zinc finger region" description="FLZ-type" evidence="6">
    <location>
        <begin position="43"/>
        <end position="87"/>
    </location>
</feature>
<sequence length="100" mass="11206">MKGLALTPPTASKKPAASIFTIHSTSQRDKDADVDLDRRRQECFLDACALCGRKINEDQNIYMYDCFQAFCSIACREYQIGRHNLSKAPSSSKRSISKGK</sequence>
<evidence type="ECO:0000256" key="2">
    <source>
        <dbReference type="ARBA" id="ARBA00009374"/>
    </source>
</evidence>
<gene>
    <name evidence="8" type="ORF">AAHA92_20277</name>
</gene>
<organism evidence="8 9">
    <name type="scientific">Salvia divinorum</name>
    <name type="common">Maria pastora</name>
    <name type="synonym">Diviner's sage</name>
    <dbReference type="NCBI Taxonomy" id="28513"/>
    <lineage>
        <taxon>Eukaryota</taxon>
        <taxon>Viridiplantae</taxon>
        <taxon>Streptophyta</taxon>
        <taxon>Embryophyta</taxon>
        <taxon>Tracheophyta</taxon>
        <taxon>Spermatophyta</taxon>
        <taxon>Magnoliopsida</taxon>
        <taxon>eudicotyledons</taxon>
        <taxon>Gunneridae</taxon>
        <taxon>Pentapetalae</taxon>
        <taxon>asterids</taxon>
        <taxon>lamiids</taxon>
        <taxon>Lamiales</taxon>
        <taxon>Lamiaceae</taxon>
        <taxon>Nepetoideae</taxon>
        <taxon>Mentheae</taxon>
        <taxon>Salviinae</taxon>
        <taxon>Salvia</taxon>
        <taxon>Salvia subgen. Calosphace</taxon>
    </lineage>
</organism>
<evidence type="ECO:0000256" key="4">
    <source>
        <dbReference type="ARBA" id="ARBA00022723"/>
    </source>
</evidence>
<evidence type="ECO:0000256" key="1">
    <source>
        <dbReference type="ARBA" id="ARBA00004496"/>
    </source>
</evidence>
<name>A0ABD1GGN9_SALDI</name>
<comment type="caution">
    <text evidence="8">The sequence shown here is derived from an EMBL/GenBank/DDBJ whole genome shotgun (WGS) entry which is preliminary data.</text>
</comment>
<keyword evidence="4" id="KW-0479">Metal-binding</keyword>
<dbReference type="PROSITE" id="PS51795">
    <property type="entry name" value="ZF_FLZ"/>
    <property type="match status" value="1"/>
</dbReference>
<dbReference type="AlphaFoldDB" id="A0ABD1GGN9"/>
<keyword evidence="5" id="KW-0862">Zinc</keyword>
<dbReference type="PANTHER" id="PTHR33059:SF81">
    <property type="entry name" value="FLZ-TYPE DOMAIN-CONTAINING PROTEIN"/>
    <property type="match status" value="1"/>
</dbReference>
<proteinExistence type="inferred from homology"/>
<dbReference type="Proteomes" id="UP001567538">
    <property type="component" value="Unassembled WGS sequence"/>
</dbReference>
<dbReference type="InterPro" id="IPR007650">
    <property type="entry name" value="Zf-FLZ_dom"/>
</dbReference>
<evidence type="ECO:0000313" key="8">
    <source>
        <dbReference type="EMBL" id="KAL1543280.1"/>
    </source>
</evidence>
<evidence type="ECO:0000256" key="6">
    <source>
        <dbReference type="PROSITE-ProRule" id="PRU01131"/>
    </source>
</evidence>
<keyword evidence="5" id="KW-0863">Zinc-finger</keyword>
<dbReference type="PANTHER" id="PTHR33059">
    <property type="entry name" value="FCS-LIKE ZINC FINGER 5"/>
    <property type="match status" value="1"/>
</dbReference>
<dbReference type="GO" id="GO:0008270">
    <property type="term" value="F:zinc ion binding"/>
    <property type="evidence" value="ECO:0007669"/>
    <property type="project" value="UniProtKB-KW"/>
</dbReference>
<keyword evidence="9" id="KW-1185">Reference proteome</keyword>
<dbReference type="GO" id="GO:0005737">
    <property type="term" value="C:cytoplasm"/>
    <property type="evidence" value="ECO:0007669"/>
    <property type="project" value="UniProtKB-SubCell"/>
</dbReference>
<keyword evidence="3" id="KW-0963">Cytoplasm</keyword>
<accession>A0ABD1GGN9</accession>
<reference evidence="8 9" key="1">
    <citation type="submission" date="2024-06" db="EMBL/GenBank/DDBJ databases">
        <title>A chromosome level genome sequence of Diviner's sage (Salvia divinorum).</title>
        <authorList>
            <person name="Ford S.A."/>
            <person name="Ro D.-K."/>
            <person name="Ness R.W."/>
            <person name="Phillips M.A."/>
        </authorList>
    </citation>
    <scope>NUCLEOTIDE SEQUENCE [LARGE SCALE GENOMIC DNA]</scope>
    <source>
        <strain evidence="8">SAF-2024a</strain>
        <tissue evidence="8">Leaf</tissue>
    </source>
</reference>
<protein>
    <recommendedName>
        <fullName evidence="7">FLZ-type domain-containing protein</fullName>
    </recommendedName>
</protein>